<name>A0AAW9RMV8_9HYPH</name>
<dbReference type="Gene3D" id="1.10.8.60">
    <property type="match status" value="1"/>
</dbReference>
<dbReference type="PANTHER" id="PTHR34388:SF1">
    <property type="entry name" value="DNA POLYMERASE III SUBUNIT DELTA"/>
    <property type="match status" value="1"/>
</dbReference>
<accession>A0AAW9RMV8</accession>
<dbReference type="NCBIfam" id="TIGR01128">
    <property type="entry name" value="holA"/>
    <property type="match status" value="1"/>
</dbReference>
<dbReference type="Gene3D" id="3.40.50.300">
    <property type="entry name" value="P-loop containing nucleotide triphosphate hydrolases"/>
    <property type="match status" value="1"/>
</dbReference>
<dbReference type="EC" id="2.7.7.7" evidence="1"/>
<comment type="caution">
    <text evidence="8">The sequence shown here is derived from an EMBL/GenBank/DDBJ whole genome shotgun (WGS) entry which is preliminary data.</text>
</comment>
<evidence type="ECO:0000256" key="5">
    <source>
        <dbReference type="ARBA" id="ARBA00022932"/>
    </source>
</evidence>
<evidence type="ECO:0000256" key="3">
    <source>
        <dbReference type="ARBA" id="ARBA00022695"/>
    </source>
</evidence>
<evidence type="ECO:0000313" key="8">
    <source>
        <dbReference type="EMBL" id="MEJ8574949.1"/>
    </source>
</evidence>
<proteinExistence type="inferred from homology"/>
<comment type="similarity">
    <text evidence="6">Belongs to the DNA polymerase HolA subunit family.</text>
</comment>
<dbReference type="Gene3D" id="1.20.272.10">
    <property type="match status" value="1"/>
</dbReference>
<dbReference type="InterPro" id="IPR005790">
    <property type="entry name" value="DNA_polIII_delta"/>
</dbReference>
<evidence type="ECO:0000313" key="9">
    <source>
        <dbReference type="Proteomes" id="UP001378188"/>
    </source>
</evidence>
<dbReference type="GO" id="GO:0003887">
    <property type="term" value="F:DNA-directed DNA polymerase activity"/>
    <property type="evidence" value="ECO:0007669"/>
    <property type="project" value="UniProtKB-KW"/>
</dbReference>
<evidence type="ECO:0000256" key="1">
    <source>
        <dbReference type="ARBA" id="ARBA00012417"/>
    </source>
</evidence>
<keyword evidence="9" id="KW-1185">Reference proteome</keyword>
<keyword evidence="3 8" id="KW-0548">Nucleotidyltransferase</keyword>
<comment type="catalytic activity">
    <reaction evidence="7">
        <text>DNA(n) + a 2'-deoxyribonucleoside 5'-triphosphate = DNA(n+1) + diphosphate</text>
        <dbReference type="Rhea" id="RHEA:22508"/>
        <dbReference type="Rhea" id="RHEA-COMP:17339"/>
        <dbReference type="Rhea" id="RHEA-COMP:17340"/>
        <dbReference type="ChEBI" id="CHEBI:33019"/>
        <dbReference type="ChEBI" id="CHEBI:61560"/>
        <dbReference type="ChEBI" id="CHEBI:173112"/>
        <dbReference type="EC" id="2.7.7.7"/>
    </reaction>
</comment>
<evidence type="ECO:0000256" key="7">
    <source>
        <dbReference type="ARBA" id="ARBA00049244"/>
    </source>
</evidence>
<reference evidence="8 9" key="1">
    <citation type="submission" date="2024-02" db="EMBL/GenBank/DDBJ databases">
        <title>Genome analysis and characterization of Microbaculum marinisediminis sp. nov., isolated from marine sediment.</title>
        <authorList>
            <person name="Du Z.-J."/>
            <person name="Ye Y.-Q."/>
            <person name="Zhang Z.-R."/>
            <person name="Yuan S.-M."/>
            <person name="Zhang X.-Y."/>
        </authorList>
    </citation>
    <scope>NUCLEOTIDE SEQUENCE [LARGE SCALE GENOMIC DNA]</scope>
    <source>
        <strain evidence="8 9">SDUM1044001</strain>
    </source>
</reference>
<dbReference type="PANTHER" id="PTHR34388">
    <property type="entry name" value="DNA POLYMERASE III SUBUNIT DELTA"/>
    <property type="match status" value="1"/>
</dbReference>
<sequence>MTALKGEAINRFLRSPDKPLAVVYGPDTGLVSERAANILAAFLGDDPDPMARSVVEGDALAGAPERLAEEAHSVPMFGGRHAIRVTATSRNIGPALEPILADPPREAMIVVEAGDLKPSSPIRKLAEKHANAAAIACYVDDQKAIDGLISEEMGSGGLQVTPDARAALLRLLGGDRRASRGELQKLASFCHGRGTVELEDVAAIVGDASALELDALIDATALGDATTASLVLRRSLASGTAPASIVSALARHFLQLSEARLKVDRGATAEAAMRELRPPVFFKRQNGFRRQLGIWSPAALDRAFELLSSTESEVRLRPDLAEVMTDRTVVTLAGAARQPGRAR</sequence>
<dbReference type="InterPro" id="IPR008921">
    <property type="entry name" value="DNA_pol3_clamp-load_cplx_C"/>
</dbReference>
<dbReference type="AlphaFoldDB" id="A0AAW9RMV8"/>
<dbReference type="SUPFAM" id="SSF52540">
    <property type="entry name" value="P-loop containing nucleoside triphosphate hydrolases"/>
    <property type="match status" value="1"/>
</dbReference>
<evidence type="ECO:0000256" key="6">
    <source>
        <dbReference type="ARBA" id="ARBA00034754"/>
    </source>
</evidence>
<dbReference type="EMBL" id="JAZHOF010000015">
    <property type="protein sequence ID" value="MEJ8574949.1"/>
    <property type="molecule type" value="Genomic_DNA"/>
</dbReference>
<dbReference type="Proteomes" id="UP001378188">
    <property type="component" value="Unassembled WGS sequence"/>
</dbReference>
<gene>
    <name evidence="8" type="primary">holA</name>
    <name evidence="8" type="ORF">V3328_25975</name>
</gene>
<dbReference type="InterPro" id="IPR027417">
    <property type="entry name" value="P-loop_NTPase"/>
</dbReference>
<keyword evidence="5" id="KW-0239">DNA-directed DNA polymerase</keyword>
<keyword evidence="4" id="KW-0235">DNA replication</keyword>
<evidence type="ECO:0000256" key="2">
    <source>
        <dbReference type="ARBA" id="ARBA00022679"/>
    </source>
</evidence>
<dbReference type="GO" id="GO:0003677">
    <property type="term" value="F:DNA binding"/>
    <property type="evidence" value="ECO:0007669"/>
    <property type="project" value="InterPro"/>
</dbReference>
<protein>
    <recommendedName>
        <fullName evidence="1">DNA-directed DNA polymerase</fullName>
        <ecNumber evidence="1">2.7.7.7</ecNumber>
    </recommendedName>
</protein>
<dbReference type="GO" id="GO:0006261">
    <property type="term" value="P:DNA-templated DNA replication"/>
    <property type="evidence" value="ECO:0007669"/>
    <property type="project" value="TreeGrafter"/>
</dbReference>
<keyword evidence="2 8" id="KW-0808">Transferase</keyword>
<dbReference type="RefSeq" id="WP_340332646.1">
    <property type="nucleotide sequence ID" value="NZ_JAZHOF010000015.1"/>
</dbReference>
<organism evidence="8 9">
    <name type="scientific">Microbaculum marinum</name>
    <dbReference type="NCBI Taxonomy" id="1764581"/>
    <lineage>
        <taxon>Bacteria</taxon>
        <taxon>Pseudomonadati</taxon>
        <taxon>Pseudomonadota</taxon>
        <taxon>Alphaproteobacteria</taxon>
        <taxon>Hyphomicrobiales</taxon>
        <taxon>Tepidamorphaceae</taxon>
        <taxon>Microbaculum</taxon>
    </lineage>
</organism>
<dbReference type="SUPFAM" id="SSF48019">
    <property type="entry name" value="post-AAA+ oligomerization domain-like"/>
    <property type="match status" value="1"/>
</dbReference>
<dbReference type="GO" id="GO:0009360">
    <property type="term" value="C:DNA polymerase III complex"/>
    <property type="evidence" value="ECO:0007669"/>
    <property type="project" value="TreeGrafter"/>
</dbReference>
<evidence type="ECO:0000256" key="4">
    <source>
        <dbReference type="ARBA" id="ARBA00022705"/>
    </source>
</evidence>